<dbReference type="Proteomes" id="UP001500454">
    <property type="component" value="Unassembled WGS sequence"/>
</dbReference>
<evidence type="ECO:0000313" key="1">
    <source>
        <dbReference type="EMBL" id="GAA4384668.1"/>
    </source>
</evidence>
<dbReference type="InterPro" id="IPR001707">
    <property type="entry name" value="Cmp_AcTrfase"/>
</dbReference>
<dbReference type="RefSeq" id="WP_345225061.1">
    <property type="nucleotide sequence ID" value="NZ_BAABHA010000008.1"/>
</dbReference>
<reference evidence="2" key="1">
    <citation type="journal article" date="2019" name="Int. J. Syst. Evol. Microbiol.">
        <title>The Global Catalogue of Microorganisms (GCM) 10K type strain sequencing project: providing services to taxonomists for standard genome sequencing and annotation.</title>
        <authorList>
            <consortium name="The Broad Institute Genomics Platform"/>
            <consortium name="The Broad Institute Genome Sequencing Center for Infectious Disease"/>
            <person name="Wu L."/>
            <person name="Ma J."/>
        </authorList>
    </citation>
    <scope>NUCLEOTIDE SEQUENCE [LARGE SCALE GENOMIC DNA]</scope>
    <source>
        <strain evidence="2">JCM 17924</strain>
    </source>
</reference>
<sequence length="211" mass="23931">MKQLIDLSTWNRREHFEFFSGFDEPIYGLTAEVDGARAYTRAKELNLPFFQLYLHATLRAVNQVEALRYRIEDGAVYCYDRINVSATLTRPDNTFAFSFIPFTESLADFGEGLRAEIEAVNQSTGLRLNENAARTDVIHFSAIPWIAFTSLSHARHFQRPDSVPKISVGRYRRQGNTLLMPISVHVHHGLADGYHVGLFLEALQQALDSPA</sequence>
<dbReference type="PIRSF" id="PIRSF000440">
    <property type="entry name" value="CAT"/>
    <property type="match status" value="1"/>
</dbReference>
<dbReference type="Pfam" id="PF00302">
    <property type="entry name" value="CAT"/>
    <property type="match status" value="1"/>
</dbReference>
<dbReference type="EMBL" id="BAABHA010000008">
    <property type="protein sequence ID" value="GAA4384668.1"/>
    <property type="molecule type" value="Genomic_DNA"/>
</dbReference>
<dbReference type="InterPro" id="IPR023213">
    <property type="entry name" value="CAT-like_dom_sf"/>
</dbReference>
<gene>
    <name evidence="1" type="ORF">GCM10023186_27250</name>
</gene>
<dbReference type="PANTHER" id="PTHR38474:SF1">
    <property type="entry name" value="SLR0299 PROTEIN"/>
    <property type="match status" value="1"/>
</dbReference>
<protein>
    <submittedName>
        <fullName evidence="1">Chloramphenicol acetyltransferase</fullName>
    </submittedName>
</protein>
<comment type="caution">
    <text evidence="1">The sequence shown here is derived from an EMBL/GenBank/DDBJ whole genome shotgun (WGS) entry which is preliminary data.</text>
</comment>
<dbReference type="Gene3D" id="3.30.559.10">
    <property type="entry name" value="Chloramphenicol acetyltransferase-like domain"/>
    <property type="match status" value="1"/>
</dbReference>
<name>A0ABP8J429_9BACT</name>
<organism evidence="1 2">
    <name type="scientific">Hymenobacter koreensis</name>
    <dbReference type="NCBI Taxonomy" id="1084523"/>
    <lineage>
        <taxon>Bacteria</taxon>
        <taxon>Pseudomonadati</taxon>
        <taxon>Bacteroidota</taxon>
        <taxon>Cytophagia</taxon>
        <taxon>Cytophagales</taxon>
        <taxon>Hymenobacteraceae</taxon>
        <taxon>Hymenobacter</taxon>
    </lineage>
</organism>
<evidence type="ECO:0000313" key="2">
    <source>
        <dbReference type="Proteomes" id="UP001500454"/>
    </source>
</evidence>
<keyword evidence="2" id="KW-1185">Reference proteome</keyword>
<accession>A0ABP8J429</accession>
<proteinExistence type="predicted"/>
<dbReference type="SMART" id="SM01059">
    <property type="entry name" value="CAT"/>
    <property type="match status" value="1"/>
</dbReference>
<dbReference type="SUPFAM" id="SSF52777">
    <property type="entry name" value="CoA-dependent acyltransferases"/>
    <property type="match status" value="1"/>
</dbReference>
<dbReference type="PANTHER" id="PTHR38474">
    <property type="entry name" value="SLR0299 PROTEIN"/>
    <property type="match status" value="1"/>
</dbReference>